<dbReference type="GeneID" id="54475579"/>
<reference evidence="1" key="1">
    <citation type="journal article" date="2020" name="Stud. Mycol.">
        <title>101 Dothideomycetes genomes: a test case for predicting lifestyles and emergence of pathogens.</title>
        <authorList>
            <person name="Haridas S."/>
            <person name="Albert R."/>
            <person name="Binder M."/>
            <person name="Bloem J."/>
            <person name="Labutti K."/>
            <person name="Salamov A."/>
            <person name="Andreopoulos B."/>
            <person name="Baker S."/>
            <person name="Barry K."/>
            <person name="Bills G."/>
            <person name="Bluhm B."/>
            <person name="Cannon C."/>
            <person name="Castanera R."/>
            <person name="Culley D."/>
            <person name="Daum C."/>
            <person name="Ezra D."/>
            <person name="Gonzalez J."/>
            <person name="Henrissat B."/>
            <person name="Kuo A."/>
            <person name="Liang C."/>
            <person name="Lipzen A."/>
            <person name="Lutzoni F."/>
            <person name="Magnuson J."/>
            <person name="Mondo S."/>
            <person name="Nolan M."/>
            <person name="Ohm R."/>
            <person name="Pangilinan J."/>
            <person name="Park H.-J."/>
            <person name="Ramirez L."/>
            <person name="Alfaro M."/>
            <person name="Sun H."/>
            <person name="Tritt A."/>
            <person name="Yoshinaga Y."/>
            <person name="Zwiers L.-H."/>
            <person name="Turgeon B."/>
            <person name="Goodwin S."/>
            <person name="Spatafora J."/>
            <person name="Crous P."/>
            <person name="Grigoriev I."/>
        </authorList>
    </citation>
    <scope>NUCLEOTIDE SEQUENCE</scope>
    <source>
        <strain evidence="1">CBS 113389</strain>
    </source>
</reference>
<proteinExistence type="predicted"/>
<accession>A0A6A6PLT3</accession>
<dbReference type="EMBL" id="MU001640">
    <property type="protein sequence ID" value="KAF2480217.1"/>
    <property type="molecule type" value="Genomic_DNA"/>
</dbReference>
<organism evidence="1 2">
    <name type="scientific">Neohortaea acidophila</name>
    <dbReference type="NCBI Taxonomy" id="245834"/>
    <lineage>
        <taxon>Eukaryota</taxon>
        <taxon>Fungi</taxon>
        <taxon>Dikarya</taxon>
        <taxon>Ascomycota</taxon>
        <taxon>Pezizomycotina</taxon>
        <taxon>Dothideomycetes</taxon>
        <taxon>Dothideomycetidae</taxon>
        <taxon>Mycosphaerellales</taxon>
        <taxon>Teratosphaeriaceae</taxon>
        <taxon>Neohortaea</taxon>
    </lineage>
</organism>
<dbReference type="AlphaFoldDB" id="A0A6A6PLT3"/>
<gene>
    <name evidence="1" type="ORF">BDY17DRAFT_303439</name>
</gene>
<protein>
    <submittedName>
        <fullName evidence="1">Uncharacterized protein</fullName>
    </submittedName>
</protein>
<dbReference type="RefSeq" id="XP_033586787.1">
    <property type="nucleotide sequence ID" value="XM_033734577.1"/>
</dbReference>
<dbReference type="Proteomes" id="UP000799767">
    <property type="component" value="Unassembled WGS sequence"/>
</dbReference>
<evidence type="ECO:0000313" key="1">
    <source>
        <dbReference type="EMBL" id="KAF2480217.1"/>
    </source>
</evidence>
<name>A0A6A6PLT3_9PEZI</name>
<evidence type="ECO:0000313" key="2">
    <source>
        <dbReference type="Proteomes" id="UP000799767"/>
    </source>
</evidence>
<sequence>MDVDVEALEQLSFVVMFVKTSEWKRLAIVCKWVSGRTGCNVSWEGTACMLLEWFASRQRFICRNRCPGLDLSSAAKR</sequence>
<keyword evidence="2" id="KW-1185">Reference proteome</keyword>